<dbReference type="GO" id="GO:1990904">
    <property type="term" value="C:ribonucleoprotein complex"/>
    <property type="evidence" value="ECO:0007669"/>
    <property type="project" value="UniProtKB-KW"/>
</dbReference>
<comment type="similarity">
    <text evidence="1 5">Belongs to the bacterial ribosomal protein bL35 family.</text>
</comment>
<evidence type="ECO:0000256" key="6">
    <source>
        <dbReference type="SAM" id="MobiDB-lite"/>
    </source>
</evidence>
<keyword evidence="2 5" id="KW-0689">Ribosomal protein</keyword>
<feature type="compositionally biased region" description="Basic residues" evidence="6">
    <location>
        <begin position="18"/>
        <end position="28"/>
    </location>
</feature>
<dbReference type="SUPFAM" id="SSF143034">
    <property type="entry name" value="L35p-like"/>
    <property type="match status" value="1"/>
</dbReference>
<gene>
    <name evidence="7" type="ORF">US52_C0016G0001</name>
</gene>
<keyword evidence="3 5" id="KW-0687">Ribonucleoprotein</keyword>
<evidence type="ECO:0000256" key="4">
    <source>
        <dbReference type="ARBA" id="ARBA00035486"/>
    </source>
</evidence>
<dbReference type="PRINTS" id="PR00064">
    <property type="entry name" value="RIBOSOMALL35"/>
</dbReference>
<evidence type="ECO:0000313" key="7">
    <source>
        <dbReference type="EMBL" id="KKQ35749.1"/>
    </source>
</evidence>
<dbReference type="GO" id="GO:0006412">
    <property type="term" value="P:translation"/>
    <property type="evidence" value="ECO:0007669"/>
    <property type="project" value="InterPro"/>
</dbReference>
<sequence length="68" mass="7812">MAKKGKTHKATVKRFKITSRGKLLHKKQGNNEHMMAHKSARAKNRKKNMTSIGSKDQTRNLKRLIRAS</sequence>
<comment type="caution">
    <text evidence="7">The sequence shown here is derived from an EMBL/GenBank/DDBJ whole genome shotgun (WGS) entry which is preliminary data.</text>
</comment>
<dbReference type="InterPro" id="IPR001706">
    <property type="entry name" value="Ribosomal_bL35"/>
</dbReference>
<evidence type="ECO:0000256" key="2">
    <source>
        <dbReference type="ARBA" id="ARBA00022980"/>
    </source>
</evidence>
<dbReference type="Proteomes" id="UP000034852">
    <property type="component" value="Unassembled WGS sequence"/>
</dbReference>
<dbReference type="InterPro" id="IPR037229">
    <property type="entry name" value="Ribosomal_bL35_sf"/>
</dbReference>
<reference evidence="7 8" key="1">
    <citation type="journal article" date="2015" name="Nature">
        <title>rRNA introns, odd ribosomes, and small enigmatic genomes across a large radiation of phyla.</title>
        <authorList>
            <person name="Brown C.T."/>
            <person name="Hug L.A."/>
            <person name="Thomas B.C."/>
            <person name="Sharon I."/>
            <person name="Castelle C.J."/>
            <person name="Singh A."/>
            <person name="Wilkins M.J."/>
            <person name="Williams K.H."/>
            <person name="Banfield J.F."/>
        </authorList>
    </citation>
    <scope>NUCLEOTIDE SEQUENCE [LARGE SCALE GENOMIC DNA]</scope>
</reference>
<dbReference type="GO" id="GO:0005840">
    <property type="term" value="C:ribosome"/>
    <property type="evidence" value="ECO:0007669"/>
    <property type="project" value="UniProtKB-KW"/>
</dbReference>
<evidence type="ECO:0000256" key="3">
    <source>
        <dbReference type="ARBA" id="ARBA00023274"/>
    </source>
</evidence>
<name>A0A0G0JG40_9BACT</name>
<proteinExistence type="inferred from homology"/>
<dbReference type="InterPro" id="IPR021137">
    <property type="entry name" value="Ribosomal_bL35-like"/>
</dbReference>
<dbReference type="Pfam" id="PF01632">
    <property type="entry name" value="Ribosomal_L35p"/>
    <property type="match status" value="1"/>
</dbReference>
<evidence type="ECO:0000256" key="1">
    <source>
        <dbReference type="ARBA" id="ARBA00006598"/>
    </source>
</evidence>
<dbReference type="Gene3D" id="4.10.410.60">
    <property type="match status" value="1"/>
</dbReference>
<organism evidence="7 8">
    <name type="scientific">candidate division WS6 bacterium GW2011_GWA2_37_6</name>
    <dbReference type="NCBI Taxonomy" id="1619087"/>
    <lineage>
        <taxon>Bacteria</taxon>
        <taxon>Candidatus Dojkabacteria</taxon>
    </lineage>
</organism>
<accession>A0A0G0JG40</accession>
<feature type="compositionally biased region" description="Basic residues" evidence="6">
    <location>
        <begin position="36"/>
        <end position="48"/>
    </location>
</feature>
<protein>
    <recommendedName>
        <fullName evidence="4 5">50S ribosomal protein L35</fullName>
    </recommendedName>
</protein>
<dbReference type="EMBL" id="LBTH01000016">
    <property type="protein sequence ID" value="KKQ35749.1"/>
    <property type="molecule type" value="Genomic_DNA"/>
</dbReference>
<feature type="region of interest" description="Disordered" evidence="6">
    <location>
        <begin position="18"/>
        <end position="68"/>
    </location>
</feature>
<dbReference type="GO" id="GO:0003735">
    <property type="term" value="F:structural constituent of ribosome"/>
    <property type="evidence" value="ECO:0007669"/>
    <property type="project" value="InterPro"/>
</dbReference>
<evidence type="ECO:0000313" key="8">
    <source>
        <dbReference type="Proteomes" id="UP000034852"/>
    </source>
</evidence>
<evidence type="ECO:0000256" key="5">
    <source>
        <dbReference type="RuleBase" id="RU000568"/>
    </source>
</evidence>
<dbReference type="AlphaFoldDB" id="A0A0G0JG40"/>